<keyword evidence="2" id="KW-0812">Transmembrane</keyword>
<feature type="compositionally biased region" description="Polar residues" evidence="1">
    <location>
        <begin position="502"/>
        <end position="512"/>
    </location>
</feature>
<feature type="compositionally biased region" description="Low complexity" evidence="1">
    <location>
        <begin position="485"/>
        <end position="501"/>
    </location>
</feature>
<proteinExistence type="predicted"/>
<keyword evidence="2" id="KW-1133">Transmembrane helix</keyword>
<dbReference type="Proteomes" id="UP001159363">
    <property type="component" value="Chromosome 7"/>
</dbReference>
<evidence type="ECO:0000313" key="3">
    <source>
        <dbReference type="EMBL" id="KAJ8877001.1"/>
    </source>
</evidence>
<feature type="region of interest" description="Disordered" evidence="1">
    <location>
        <begin position="467"/>
        <end position="546"/>
    </location>
</feature>
<keyword evidence="2" id="KW-0472">Membrane</keyword>
<reference evidence="3 4" key="1">
    <citation type="submission" date="2023-02" db="EMBL/GenBank/DDBJ databases">
        <title>LHISI_Scaffold_Assembly.</title>
        <authorList>
            <person name="Stuart O.P."/>
            <person name="Cleave R."/>
            <person name="Magrath M.J.L."/>
            <person name="Mikheyev A.S."/>
        </authorList>
    </citation>
    <scope>NUCLEOTIDE SEQUENCE [LARGE SCALE GENOMIC DNA]</scope>
    <source>
        <strain evidence="3">Daus_M_001</strain>
        <tissue evidence="3">Leg muscle</tissue>
    </source>
</reference>
<dbReference type="EMBL" id="JARBHB010000008">
    <property type="protein sequence ID" value="KAJ8877001.1"/>
    <property type="molecule type" value="Genomic_DNA"/>
</dbReference>
<evidence type="ECO:0000256" key="2">
    <source>
        <dbReference type="SAM" id="Phobius"/>
    </source>
</evidence>
<sequence length="690" mass="77076">MGYNNTFAIAIVFECTAVFYSVPLLAGAAFGNKERRRKVLIPSAAKRGEIVTKARGCPSKDKMEYMAMERIDTYKQKSDEHIFHADSLSRKVSLATPASSGSKHWLANRVKVLIVRCCMCCSWLLLQIYICPARASLVSSLRPFVLCQSVGGKSNVLCIALNVLQLVEKSFYCTAVAALNRISLIGEPAVEGDGSLVYSTRATTTNFIYNIIHSEVRMCNRQIGKHYETNISVQRHELKHLVQAEMRILTNCGYHIKRKPAITQTVSMPLAICDERSYCECGNLTPLCACTICYEKGHSCEYLEYVSDGKEDFGNTCSVTLPFIETQPLSPAITETFMLPPVINITSDQDEEPIKVIAIPPSPREAEEIGHMIYLHRTNVSARATWQSLIQGILDNIKPCQPSILWIQNLSENNIYVTLRRQMIKQVMDCCLLPFEKIPIQLRIPKVRVPWEHNHILKYQHVKAGFSDSPPTSPEWSPSLAQAGPSRRTSPYTTHSSSTTPAMQNTNTGEPSSKNRKGNSLSDSSSTETTYTSSSQPAQATPPTPSQEFYNSLKFHCTDLQMLCVHFNKSNSSQGFLAYLLRHNLHDLLQFGSQMELWGTFPQFFVSAPPRELEDDEIDHAVICVPYVEEKKTINCIPITALDCTSVRTGRVPCVAMTGTCSESSQIFVFQLRVAMEECAVCNESNLVIT</sequence>
<evidence type="ECO:0000256" key="1">
    <source>
        <dbReference type="SAM" id="MobiDB-lite"/>
    </source>
</evidence>
<accession>A0ABQ9GY96</accession>
<protein>
    <submittedName>
        <fullName evidence="3">Uncharacterized protein</fullName>
    </submittedName>
</protein>
<comment type="caution">
    <text evidence="3">The sequence shown here is derived from an EMBL/GenBank/DDBJ whole genome shotgun (WGS) entry which is preliminary data.</text>
</comment>
<evidence type="ECO:0000313" key="4">
    <source>
        <dbReference type="Proteomes" id="UP001159363"/>
    </source>
</evidence>
<organism evidence="3 4">
    <name type="scientific">Dryococelus australis</name>
    <dbReference type="NCBI Taxonomy" id="614101"/>
    <lineage>
        <taxon>Eukaryota</taxon>
        <taxon>Metazoa</taxon>
        <taxon>Ecdysozoa</taxon>
        <taxon>Arthropoda</taxon>
        <taxon>Hexapoda</taxon>
        <taxon>Insecta</taxon>
        <taxon>Pterygota</taxon>
        <taxon>Neoptera</taxon>
        <taxon>Polyneoptera</taxon>
        <taxon>Phasmatodea</taxon>
        <taxon>Verophasmatodea</taxon>
        <taxon>Anareolatae</taxon>
        <taxon>Phasmatidae</taxon>
        <taxon>Eurycanthinae</taxon>
        <taxon>Dryococelus</taxon>
    </lineage>
</organism>
<gene>
    <name evidence="3" type="ORF">PR048_021453</name>
</gene>
<name>A0ABQ9GY96_9NEOP</name>
<keyword evidence="4" id="KW-1185">Reference proteome</keyword>
<feature type="transmembrane region" description="Helical" evidence="2">
    <location>
        <begin position="6"/>
        <end position="30"/>
    </location>
</feature>
<feature type="compositionally biased region" description="Low complexity" evidence="1">
    <location>
        <begin position="520"/>
        <end position="539"/>
    </location>
</feature>